<dbReference type="OrthoDB" id="2977518at2759"/>
<reference evidence="1 2" key="1">
    <citation type="submission" date="2019-01" db="EMBL/GenBank/DDBJ databases">
        <title>Draft genome sequence of Psathyrella aberdarensis IHI B618.</title>
        <authorList>
            <person name="Buettner E."/>
            <person name="Kellner H."/>
        </authorList>
    </citation>
    <scope>NUCLEOTIDE SEQUENCE [LARGE SCALE GENOMIC DNA]</scope>
    <source>
        <strain evidence="1 2">IHI B618</strain>
    </source>
</reference>
<accession>A0A4Q2D6S7</accession>
<dbReference type="EMBL" id="SDEE01000730">
    <property type="protein sequence ID" value="RXW14271.1"/>
    <property type="molecule type" value="Genomic_DNA"/>
</dbReference>
<dbReference type="Gene3D" id="1.20.1280.50">
    <property type="match status" value="1"/>
</dbReference>
<dbReference type="SUPFAM" id="SSF52047">
    <property type="entry name" value="RNI-like"/>
    <property type="match status" value="1"/>
</dbReference>
<sequence>MSEDLKSLTHLFHTNDPLNPTEIAIIQAELVRQDAAILKLQQQLRNLEVGREKYTSLLSPLRQKPLPIELLGDIFAIVIARLHFQLDDLELGSGYTAGGPGVRENVSRARSKLIQLCLVCRAWRDAVYATPYLWSRLDLYWPSLDFGKVVRWFGLARGHPKSLYISPTYLYGFKEHQFDTLAKLLDQGPLLEHLELDMINGTSGLGQGGRLYKKMVTKLKYPKVFGMKGKRPWDLLTSFSIRIDDTNASGTSDVVIPFKHLTTLRLSLPEFYEGISWDDEVQDSELPDLRAPFGFSPDTLLGGLTQFTITQCDWTVSALLALLRWCTKVETLTVGYADRAEDYEPSSIFLSQLADKGVSLPALKVLRLRNVDRNQKRAYNVLRLLSTPNLEELDMGFAKVEGSAEDGGDDVEDPEYSFPDCVRLERVMKSFGERIAKEVEVARAKSKREADLSKSSSGQSGETILQTELGPFRRLRFHDLYISSKSLATILLALPSSTSNLTLDSVYSESSLFKQLQDPLKYVSQTAPRPLHGHLLPNLQVLEILNIRREYTHIPDIYGFVVSRRLFGEFNVPGMEGTEGLRELRMSIIEKRKSKGKEGEEEVGVSRADDILRVVYGINVDVRVVRE</sequence>
<dbReference type="Proteomes" id="UP000290288">
    <property type="component" value="Unassembled WGS sequence"/>
</dbReference>
<dbReference type="Gene3D" id="3.80.10.10">
    <property type="entry name" value="Ribonuclease Inhibitor"/>
    <property type="match status" value="1"/>
</dbReference>
<comment type="caution">
    <text evidence="1">The sequence shown here is derived from an EMBL/GenBank/DDBJ whole genome shotgun (WGS) entry which is preliminary data.</text>
</comment>
<evidence type="ECO:0000313" key="2">
    <source>
        <dbReference type="Proteomes" id="UP000290288"/>
    </source>
</evidence>
<evidence type="ECO:0000313" key="1">
    <source>
        <dbReference type="EMBL" id="RXW14271.1"/>
    </source>
</evidence>
<name>A0A4Q2D6S7_9AGAR</name>
<gene>
    <name evidence="1" type="ORF">EST38_g11579</name>
</gene>
<dbReference type="AlphaFoldDB" id="A0A4Q2D6S7"/>
<dbReference type="SUPFAM" id="SSF81383">
    <property type="entry name" value="F-box domain"/>
    <property type="match status" value="1"/>
</dbReference>
<organism evidence="1 2">
    <name type="scientific">Candolleomyces aberdarensis</name>
    <dbReference type="NCBI Taxonomy" id="2316362"/>
    <lineage>
        <taxon>Eukaryota</taxon>
        <taxon>Fungi</taxon>
        <taxon>Dikarya</taxon>
        <taxon>Basidiomycota</taxon>
        <taxon>Agaricomycotina</taxon>
        <taxon>Agaricomycetes</taxon>
        <taxon>Agaricomycetidae</taxon>
        <taxon>Agaricales</taxon>
        <taxon>Agaricineae</taxon>
        <taxon>Psathyrellaceae</taxon>
        <taxon>Candolleomyces</taxon>
    </lineage>
</organism>
<keyword evidence="2" id="KW-1185">Reference proteome</keyword>
<protein>
    <submittedName>
        <fullName evidence="1">Uncharacterized protein</fullName>
    </submittedName>
</protein>
<dbReference type="InterPro" id="IPR036047">
    <property type="entry name" value="F-box-like_dom_sf"/>
</dbReference>
<proteinExistence type="predicted"/>
<dbReference type="InterPro" id="IPR032675">
    <property type="entry name" value="LRR_dom_sf"/>
</dbReference>